<keyword evidence="14" id="KW-0408">Iron</keyword>
<dbReference type="SUPFAM" id="SSF81442">
    <property type="entry name" value="Cytochrome c oxidase subunit I-like"/>
    <property type="match status" value="1"/>
</dbReference>
<dbReference type="PANTHER" id="PTHR10422:SF35">
    <property type="entry name" value="CYTOCHROME BO(3) UBIQUINOL OXIDASE SUBUNIT 1"/>
    <property type="match status" value="1"/>
</dbReference>
<keyword evidence="13 20" id="KW-1133">Transmembrane helix</keyword>
<feature type="transmembrane region" description="Helical" evidence="20">
    <location>
        <begin position="635"/>
        <end position="654"/>
    </location>
</feature>
<evidence type="ECO:0000313" key="22">
    <source>
        <dbReference type="EMBL" id="SCY41996.1"/>
    </source>
</evidence>
<evidence type="ECO:0000256" key="2">
    <source>
        <dbReference type="ARBA" id="ARBA00004673"/>
    </source>
</evidence>
<feature type="transmembrane region" description="Helical" evidence="20">
    <location>
        <begin position="835"/>
        <end position="857"/>
    </location>
</feature>
<comment type="catalytic activity">
    <reaction evidence="17">
        <text>4 Fe(II)-[cytochrome c] + O2 + 8 H(+)(in) = 4 Fe(III)-[cytochrome c] + 2 H2O + 4 H(+)(out)</text>
        <dbReference type="Rhea" id="RHEA:11436"/>
        <dbReference type="Rhea" id="RHEA-COMP:10350"/>
        <dbReference type="Rhea" id="RHEA-COMP:14399"/>
        <dbReference type="ChEBI" id="CHEBI:15377"/>
        <dbReference type="ChEBI" id="CHEBI:15378"/>
        <dbReference type="ChEBI" id="CHEBI:15379"/>
        <dbReference type="ChEBI" id="CHEBI:29033"/>
        <dbReference type="ChEBI" id="CHEBI:29034"/>
        <dbReference type="EC" id="7.1.1.9"/>
    </reaction>
</comment>
<feature type="transmembrane region" description="Helical" evidence="20">
    <location>
        <begin position="759"/>
        <end position="781"/>
    </location>
</feature>
<name>A0A1G5FRZ0_9RHOB</name>
<feature type="transmembrane region" description="Helical" evidence="20">
    <location>
        <begin position="390"/>
        <end position="417"/>
    </location>
</feature>
<keyword evidence="16 20" id="KW-0472">Membrane</keyword>
<dbReference type="GO" id="GO:0015990">
    <property type="term" value="P:electron transport coupled proton transport"/>
    <property type="evidence" value="ECO:0007669"/>
    <property type="project" value="InterPro"/>
</dbReference>
<evidence type="ECO:0000256" key="12">
    <source>
        <dbReference type="ARBA" id="ARBA00022982"/>
    </source>
</evidence>
<dbReference type="InterPro" id="IPR036927">
    <property type="entry name" value="Cyt_c_oxase-like_su1_sf"/>
</dbReference>
<feature type="transmembrane region" description="Helical" evidence="20">
    <location>
        <begin position="353"/>
        <end position="378"/>
    </location>
</feature>
<dbReference type="Gene3D" id="1.20.210.10">
    <property type="entry name" value="Cytochrome c oxidase-like, subunit I domain"/>
    <property type="match status" value="1"/>
</dbReference>
<evidence type="ECO:0000256" key="20">
    <source>
        <dbReference type="SAM" id="Phobius"/>
    </source>
</evidence>
<dbReference type="STRING" id="336292.SAMN05660710_01536"/>
<evidence type="ECO:0000256" key="5">
    <source>
        <dbReference type="ARBA" id="ARBA00022448"/>
    </source>
</evidence>
<comment type="similarity">
    <text evidence="3 18">Belongs to the heme-copper respiratory oxidase family.</text>
</comment>
<protein>
    <recommendedName>
        <fullName evidence="4">cytochrome-c oxidase</fullName>
        <ecNumber evidence="4">7.1.1.9</ecNumber>
    </recommendedName>
</protein>
<dbReference type="AlphaFoldDB" id="A0A1G5FRZ0"/>
<keyword evidence="15" id="KW-0186">Copper</keyword>
<feature type="transmembrane region" description="Helical" evidence="20">
    <location>
        <begin position="236"/>
        <end position="262"/>
    </location>
</feature>
<evidence type="ECO:0000256" key="18">
    <source>
        <dbReference type="RuleBase" id="RU000370"/>
    </source>
</evidence>
<keyword evidence="12 18" id="KW-0249">Electron transport</keyword>
<evidence type="ECO:0000256" key="3">
    <source>
        <dbReference type="ARBA" id="ARBA00009578"/>
    </source>
</evidence>
<dbReference type="Proteomes" id="UP000199502">
    <property type="component" value="Unassembled WGS sequence"/>
</dbReference>
<feature type="compositionally biased region" description="Polar residues" evidence="19">
    <location>
        <begin position="1"/>
        <end position="15"/>
    </location>
</feature>
<dbReference type="InterPro" id="IPR023616">
    <property type="entry name" value="Cyt_c_oxase-like_su1_dom"/>
</dbReference>
<feature type="transmembrane region" description="Helical" evidence="20">
    <location>
        <begin position="282"/>
        <end position="307"/>
    </location>
</feature>
<feature type="transmembrane region" description="Helical" evidence="20">
    <location>
        <begin position="198"/>
        <end position="224"/>
    </location>
</feature>
<evidence type="ECO:0000256" key="16">
    <source>
        <dbReference type="ARBA" id="ARBA00023136"/>
    </source>
</evidence>
<dbReference type="InterPro" id="IPR014241">
    <property type="entry name" value="Cyt_c_oxidase_su1_bac"/>
</dbReference>
<evidence type="ECO:0000256" key="11">
    <source>
        <dbReference type="ARBA" id="ARBA00022967"/>
    </source>
</evidence>
<sequence length="861" mass="93215">MSDASLPQTAATGPRSTKPRSEAEIRAHGIDIAANPPQRALHLHRELDRVWRDAPGWAGFFTSVNHGTIGLRFMVTSFVFFAIGGVLAMLIRAQLATREGDFLDVALYNQIFTMHGSIMMFLFAIPLLEGLALWLLPKILGARDMAFPRLSALGYWCYFFGGAIIVLSLVFGVAPNGGWFMYVPLTDKTYTPGVNADVWLLGVTFVEISAMAAAVEITVTILRCRAPGMPLTKMPLMAWYLLGTAVMMLVGFPPLILGSILLEVQRAFDWPFFDVARGGDPMLWQHLFWLFGHPEVYIIFLPAAGALSTIIPVLSRTTILGYGALVAAVIGLVFLSFGLWVHHMFTVGIPHMALAFFSAASALVVVPTAVQIFAWIGTMWMGQVQLRLPMLYVMGFFATFVMGGLTGVMLAMVPFNWQAHDTHFVVAHLHYVLIGGFVFPMLAAVTYWMPLICGRWRIRGLGESAFWLILIGFHGTFFIMHLTGLLGMPRRVAVYPDNPEWEWLNLTSSIFGMVMSAGFALFAFDIIMQWLFGRRSWRNPWDAPTHEWAMPLPAPSYNFASLPGPRQPDAGALLPLARGEGLLPGAPRGDRETLVVDPGSGRPDHVAVLATSTALPIATSAAIGSFFGMMLAGQYWLALLGIAATLIMAWRWGGIMGVTHDRGRIEVAPGIQLPLHYQTRNTLAYTGALALLLADGALFGSLLFGVGFLGVVAPGWPAPPSGLAHGPLLLAALAALALMAVGSWAAMRAERLRAAPAGSSWALAGLVCGLIALGLLGVLAAGLDDPRRHARDALRGAILGYAVVHGVIAVMLALRTVMDFRQGRISLSRRGAAPAWQLFQGWWLATSAAALGTVALLEVLS</sequence>
<dbReference type="InterPro" id="IPR000883">
    <property type="entry name" value="Cyt_C_Oxase_1"/>
</dbReference>
<proteinExistence type="inferred from homology"/>
<feature type="transmembrane region" description="Helical" evidence="20">
    <location>
        <begin position="465"/>
        <end position="486"/>
    </location>
</feature>
<comment type="subcellular location">
    <subcellularLocation>
        <location evidence="1">Cell membrane</location>
        <topology evidence="1">Multi-pass membrane protein</topology>
    </subcellularLocation>
</comment>
<keyword evidence="23" id="KW-1185">Reference proteome</keyword>
<dbReference type="GO" id="GO:0020037">
    <property type="term" value="F:heme binding"/>
    <property type="evidence" value="ECO:0007669"/>
    <property type="project" value="InterPro"/>
</dbReference>
<feature type="transmembrane region" description="Helical" evidence="20">
    <location>
        <begin position="793"/>
        <end position="814"/>
    </location>
</feature>
<dbReference type="GO" id="GO:0022904">
    <property type="term" value="P:respiratory electron transport chain"/>
    <property type="evidence" value="ECO:0007669"/>
    <property type="project" value="TreeGrafter"/>
</dbReference>
<keyword evidence="7 18" id="KW-0349">Heme</keyword>
<keyword evidence="9 18" id="KW-0812">Transmembrane</keyword>
<dbReference type="PRINTS" id="PR01165">
    <property type="entry name" value="CYCOXIDASEI"/>
</dbReference>
<feature type="transmembrane region" description="Helical" evidence="20">
    <location>
        <begin position="111"/>
        <end position="136"/>
    </location>
</feature>
<evidence type="ECO:0000256" key="6">
    <source>
        <dbReference type="ARBA" id="ARBA00022475"/>
    </source>
</evidence>
<dbReference type="GO" id="GO:0005886">
    <property type="term" value="C:plasma membrane"/>
    <property type="evidence" value="ECO:0007669"/>
    <property type="project" value="UniProtKB-SubCell"/>
</dbReference>
<comment type="pathway">
    <text evidence="2">Energy metabolism; oxidative phosphorylation.</text>
</comment>
<evidence type="ECO:0000256" key="19">
    <source>
        <dbReference type="SAM" id="MobiDB-lite"/>
    </source>
</evidence>
<dbReference type="EMBL" id="FMVT01000004">
    <property type="protein sequence ID" value="SCY41996.1"/>
    <property type="molecule type" value="Genomic_DNA"/>
</dbReference>
<dbReference type="RefSeq" id="WP_175453272.1">
    <property type="nucleotide sequence ID" value="NZ_FMVT01000004.1"/>
</dbReference>
<evidence type="ECO:0000256" key="9">
    <source>
        <dbReference type="ARBA" id="ARBA00022692"/>
    </source>
</evidence>
<dbReference type="NCBIfam" id="TIGR02891">
    <property type="entry name" value="CtaD_CoxA"/>
    <property type="match status" value="1"/>
</dbReference>
<feature type="transmembrane region" description="Helical" evidence="20">
    <location>
        <begin position="683"/>
        <end position="716"/>
    </location>
</feature>
<evidence type="ECO:0000256" key="15">
    <source>
        <dbReference type="ARBA" id="ARBA00023008"/>
    </source>
</evidence>
<feature type="domain" description="Cytochrome oxidase subunit I profile" evidence="21">
    <location>
        <begin position="51"/>
        <end position="566"/>
    </location>
</feature>
<feature type="transmembrane region" description="Helical" evidence="20">
    <location>
        <begin position="156"/>
        <end position="178"/>
    </location>
</feature>
<feature type="transmembrane region" description="Helical" evidence="20">
    <location>
        <begin position="728"/>
        <end position="747"/>
    </location>
</feature>
<feature type="transmembrane region" description="Helical" evidence="20">
    <location>
        <begin position="506"/>
        <end position="528"/>
    </location>
</feature>
<dbReference type="PANTHER" id="PTHR10422">
    <property type="entry name" value="CYTOCHROME C OXIDASE SUBUNIT 1"/>
    <property type="match status" value="1"/>
</dbReference>
<evidence type="ECO:0000256" key="1">
    <source>
        <dbReference type="ARBA" id="ARBA00004651"/>
    </source>
</evidence>
<dbReference type="PROSITE" id="PS50855">
    <property type="entry name" value="COX1"/>
    <property type="match status" value="1"/>
</dbReference>
<organism evidence="22 23">
    <name type="scientific">Paracoccus tibetensis</name>
    <dbReference type="NCBI Taxonomy" id="336292"/>
    <lineage>
        <taxon>Bacteria</taxon>
        <taxon>Pseudomonadati</taxon>
        <taxon>Pseudomonadota</taxon>
        <taxon>Alphaproteobacteria</taxon>
        <taxon>Rhodobacterales</taxon>
        <taxon>Paracoccaceae</taxon>
        <taxon>Paracoccus</taxon>
    </lineage>
</organism>
<keyword evidence="8 18" id="KW-0679">Respiratory chain</keyword>
<evidence type="ECO:0000256" key="4">
    <source>
        <dbReference type="ARBA" id="ARBA00012949"/>
    </source>
</evidence>
<dbReference type="UniPathway" id="UPA00705"/>
<accession>A0A1G5FRZ0</accession>
<dbReference type="GO" id="GO:0046872">
    <property type="term" value="F:metal ion binding"/>
    <property type="evidence" value="ECO:0007669"/>
    <property type="project" value="UniProtKB-KW"/>
</dbReference>
<feature type="transmembrane region" description="Helical" evidence="20">
    <location>
        <begin position="606"/>
        <end position="629"/>
    </location>
</feature>
<evidence type="ECO:0000313" key="23">
    <source>
        <dbReference type="Proteomes" id="UP000199502"/>
    </source>
</evidence>
<dbReference type="PROSITE" id="PS00077">
    <property type="entry name" value="COX1_CUB"/>
    <property type="match status" value="1"/>
</dbReference>
<evidence type="ECO:0000256" key="8">
    <source>
        <dbReference type="ARBA" id="ARBA00022660"/>
    </source>
</evidence>
<evidence type="ECO:0000259" key="21">
    <source>
        <dbReference type="PROSITE" id="PS50855"/>
    </source>
</evidence>
<dbReference type="EC" id="7.1.1.9" evidence="4"/>
<evidence type="ECO:0000256" key="7">
    <source>
        <dbReference type="ARBA" id="ARBA00022617"/>
    </source>
</evidence>
<gene>
    <name evidence="22" type="ORF">SAMN05660710_01536</name>
</gene>
<keyword evidence="5 18" id="KW-0813">Transport</keyword>
<dbReference type="GO" id="GO:0004129">
    <property type="term" value="F:cytochrome-c oxidase activity"/>
    <property type="evidence" value="ECO:0007669"/>
    <property type="project" value="UniProtKB-EC"/>
</dbReference>
<reference evidence="22 23" key="1">
    <citation type="submission" date="2016-10" db="EMBL/GenBank/DDBJ databases">
        <authorList>
            <person name="de Groot N.N."/>
        </authorList>
    </citation>
    <scope>NUCLEOTIDE SEQUENCE [LARGE SCALE GENOMIC DNA]</scope>
    <source>
        <strain evidence="22 23">CGMCC 1.8925</strain>
    </source>
</reference>
<keyword evidence="6" id="KW-1003">Cell membrane</keyword>
<evidence type="ECO:0000256" key="14">
    <source>
        <dbReference type="ARBA" id="ARBA00023004"/>
    </source>
</evidence>
<keyword evidence="11" id="KW-1278">Translocase</keyword>
<evidence type="ECO:0000256" key="10">
    <source>
        <dbReference type="ARBA" id="ARBA00022723"/>
    </source>
</evidence>
<dbReference type="GO" id="GO:0006119">
    <property type="term" value="P:oxidative phosphorylation"/>
    <property type="evidence" value="ECO:0007669"/>
    <property type="project" value="UniProtKB-UniPathway"/>
</dbReference>
<dbReference type="InterPro" id="IPR023615">
    <property type="entry name" value="Cyt_c_Oxase_su1_BS"/>
</dbReference>
<feature type="region of interest" description="Disordered" evidence="19">
    <location>
        <begin position="1"/>
        <end position="22"/>
    </location>
</feature>
<evidence type="ECO:0000256" key="17">
    <source>
        <dbReference type="ARBA" id="ARBA00047816"/>
    </source>
</evidence>
<dbReference type="Pfam" id="PF00115">
    <property type="entry name" value="COX1"/>
    <property type="match status" value="1"/>
</dbReference>
<feature type="transmembrane region" description="Helical" evidence="20">
    <location>
        <begin position="69"/>
        <end position="91"/>
    </location>
</feature>
<feature type="transmembrane region" description="Helical" evidence="20">
    <location>
        <begin position="429"/>
        <end position="453"/>
    </location>
</feature>
<keyword evidence="10" id="KW-0479">Metal-binding</keyword>
<feature type="transmembrane region" description="Helical" evidence="20">
    <location>
        <begin position="319"/>
        <end position="341"/>
    </location>
</feature>
<evidence type="ECO:0000256" key="13">
    <source>
        <dbReference type="ARBA" id="ARBA00022989"/>
    </source>
</evidence>